<accession>A0ABZ3IED8</accession>
<evidence type="ECO:0008006" key="4">
    <source>
        <dbReference type="Google" id="ProtNLM"/>
    </source>
</evidence>
<dbReference type="Pfam" id="PF05369">
    <property type="entry name" value="MtmB"/>
    <property type="match status" value="1"/>
</dbReference>
<dbReference type="InterPro" id="IPR008031">
    <property type="entry name" value="MtmB_MeTrfase"/>
</dbReference>
<sequence>MRPSDSHEVSQLNELKIDVGALVFTAHYVLAGNIIMCEQMPIYGGYAGGLEETTIVDVATTINSFVMTQATWHLDGPVHVRWGITTAREALAVAGHAAMAIEANTNLMLGNQYYTVAGPCTVMCLLETAAQAMTDTASGREILSGVAASKGVTTNYTTGMEARMMAEVAHAVAGMETEKVNEMLDKLVAMYEKEYKTAPKGKSFEECYDVAKLVPTQEYLDVYEEAVKVLSDLGLDYWTKK</sequence>
<protein>
    <recommendedName>
        <fullName evidence="4">Monomethylamine methyltransferase MtmB</fullName>
    </recommendedName>
</protein>
<dbReference type="Proteomes" id="UP000216752">
    <property type="component" value="Chromosome"/>
</dbReference>
<organism evidence="1 3">
    <name type="scientific">Sporomusa silvacetica DSM 10669</name>
    <dbReference type="NCBI Taxonomy" id="1123289"/>
    <lineage>
        <taxon>Bacteria</taxon>
        <taxon>Bacillati</taxon>
        <taxon>Bacillota</taxon>
        <taxon>Negativicutes</taxon>
        <taxon>Selenomonadales</taxon>
        <taxon>Sporomusaceae</taxon>
        <taxon>Sporomusa</taxon>
    </lineage>
</organism>
<evidence type="ECO:0000313" key="1">
    <source>
        <dbReference type="EMBL" id="XFO64055.1"/>
    </source>
</evidence>
<gene>
    <name evidence="1" type="ORF">SPSIL_001440</name>
    <name evidence="2" type="ORF">SPSIL_001610</name>
</gene>
<name>A0ABZ3IED8_9FIRM</name>
<keyword evidence="3" id="KW-1185">Reference proteome</keyword>
<evidence type="ECO:0000313" key="2">
    <source>
        <dbReference type="EMBL" id="XFO64071.1"/>
    </source>
</evidence>
<dbReference type="Gene3D" id="3.20.20.460">
    <property type="entry name" value="Monomethylamine methyltransferase MtmB"/>
    <property type="match status" value="1"/>
</dbReference>
<dbReference type="InterPro" id="IPR036655">
    <property type="entry name" value="MtmB_sf"/>
</dbReference>
<dbReference type="SUPFAM" id="SSF75098">
    <property type="entry name" value="Monomethylamine methyltransferase MtmB"/>
    <property type="match status" value="1"/>
</dbReference>
<reference evidence="1 3" key="1">
    <citation type="submission" date="2024-05" db="EMBL/GenBank/DDBJ databases">
        <title>Isolation and characterization of Sporomusa carbonis sp. nov., a carboxydotrophic hydrogenogen in the genus of Sporomusa isolated from a charcoal burning pile.</title>
        <authorList>
            <person name="Boeer T."/>
            <person name="Rosenbaum F."/>
            <person name="Eysell L."/>
            <person name="Mueller V."/>
            <person name="Daniel R."/>
            <person name="Poehlein A."/>
        </authorList>
    </citation>
    <scope>NUCLEOTIDE SEQUENCE [LARGE SCALE GENOMIC DNA]</scope>
    <source>
        <strain evidence="1 3">DSM 10669</strain>
    </source>
</reference>
<evidence type="ECO:0000313" key="3">
    <source>
        <dbReference type="Proteomes" id="UP000216752"/>
    </source>
</evidence>
<proteinExistence type="predicted"/>
<dbReference type="EMBL" id="CP155573">
    <property type="protein sequence ID" value="XFO64071.1"/>
    <property type="molecule type" value="Genomic_DNA"/>
</dbReference>
<dbReference type="EMBL" id="CP155573">
    <property type="protein sequence ID" value="XFO64055.1"/>
    <property type="molecule type" value="Genomic_DNA"/>
</dbReference>